<feature type="domain" description="RNA-binding S4" evidence="9">
    <location>
        <begin position="95"/>
        <end position="166"/>
    </location>
</feature>
<dbReference type="Proteomes" id="UP000034498">
    <property type="component" value="Unassembled WGS sequence"/>
</dbReference>
<evidence type="ECO:0000256" key="7">
    <source>
        <dbReference type="HAMAP-Rule" id="MF_01306"/>
    </source>
</evidence>
<dbReference type="CDD" id="cd00165">
    <property type="entry name" value="S4"/>
    <property type="match status" value="1"/>
</dbReference>
<feature type="domain" description="Small ribosomal subunit protein uS4 N-terminal" evidence="10">
    <location>
        <begin position="1"/>
        <end position="94"/>
    </location>
</feature>
<dbReference type="HAMAP" id="MF_01306_B">
    <property type="entry name" value="Ribosomal_uS4_B"/>
    <property type="match status" value="1"/>
</dbReference>
<dbReference type="GO" id="GO:0003735">
    <property type="term" value="F:structural constituent of ribosome"/>
    <property type="evidence" value="ECO:0007669"/>
    <property type="project" value="InterPro"/>
</dbReference>
<dbReference type="SMART" id="SM00363">
    <property type="entry name" value="S4"/>
    <property type="match status" value="1"/>
</dbReference>
<evidence type="ECO:0000256" key="2">
    <source>
        <dbReference type="ARBA" id="ARBA00022730"/>
    </source>
</evidence>
<comment type="function">
    <text evidence="7">With S5 and S12 plays an important role in translational accuracy.</text>
</comment>
<dbReference type="NCBIfam" id="NF003717">
    <property type="entry name" value="PRK05327.1"/>
    <property type="match status" value="1"/>
</dbReference>
<comment type="similarity">
    <text evidence="1 7">Belongs to the universal ribosomal protein uS4 family.</text>
</comment>
<evidence type="ECO:0000256" key="3">
    <source>
        <dbReference type="ARBA" id="ARBA00022884"/>
    </source>
</evidence>
<dbReference type="InterPro" id="IPR022801">
    <property type="entry name" value="Ribosomal_uS4"/>
</dbReference>
<evidence type="ECO:0000313" key="11">
    <source>
        <dbReference type="EMBL" id="KKQ74633.1"/>
    </source>
</evidence>
<dbReference type="SUPFAM" id="SSF55174">
    <property type="entry name" value="Alpha-L RNA-binding motif"/>
    <property type="match status" value="1"/>
</dbReference>
<dbReference type="PANTHER" id="PTHR11831:SF4">
    <property type="entry name" value="SMALL RIBOSOMAL SUBUNIT PROTEIN US4M"/>
    <property type="match status" value="1"/>
</dbReference>
<evidence type="ECO:0000259" key="10">
    <source>
        <dbReference type="SMART" id="SM01390"/>
    </source>
</evidence>
<comment type="function">
    <text evidence="7">One of the primary rRNA binding proteins, it binds directly to 16S rRNA where it nucleates assembly of the body of the 30S subunit.</text>
</comment>
<dbReference type="GO" id="GO:0019843">
    <property type="term" value="F:rRNA binding"/>
    <property type="evidence" value="ECO:0007669"/>
    <property type="project" value="UniProtKB-UniRule"/>
</dbReference>
<evidence type="ECO:0000256" key="1">
    <source>
        <dbReference type="ARBA" id="ARBA00007465"/>
    </source>
</evidence>
<dbReference type="InterPro" id="IPR001912">
    <property type="entry name" value="Ribosomal_uS4_N"/>
</dbReference>
<accession>A0A0G0K4L2</accession>
<gene>
    <name evidence="7" type="primary">rpsD</name>
    <name evidence="11" type="ORF">US94_C0001G0034</name>
</gene>
<dbReference type="InterPro" id="IPR005709">
    <property type="entry name" value="Ribosomal_uS4_bac-type"/>
</dbReference>
<evidence type="ECO:0000259" key="9">
    <source>
        <dbReference type="SMART" id="SM00363"/>
    </source>
</evidence>
<dbReference type="PROSITE" id="PS50889">
    <property type="entry name" value="S4"/>
    <property type="match status" value="1"/>
</dbReference>
<dbReference type="Gene3D" id="3.10.290.10">
    <property type="entry name" value="RNA-binding S4 domain"/>
    <property type="match status" value="1"/>
</dbReference>
<dbReference type="SMART" id="SM01390">
    <property type="entry name" value="Ribosomal_S4"/>
    <property type="match status" value="1"/>
</dbReference>
<dbReference type="STRING" id="1618336.US94_C0001G0034"/>
<dbReference type="GO" id="GO:0042274">
    <property type="term" value="P:ribosomal small subunit biogenesis"/>
    <property type="evidence" value="ECO:0007669"/>
    <property type="project" value="TreeGrafter"/>
</dbReference>
<evidence type="ECO:0000256" key="4">
    <source>
        <dbReference type="ARBA" id="ARBA00022980"/>
    </source>
</evidence>
<dbReference type="Pfam" id="PF00163">
    <property type="entry name" value="Ribosomal_S4"/>
    <property type="match status" value="1"/>
</dbReference>
<reference evidence="11 12" key="1">
    <citation type="journal article" date="2015" name="Nature">
        <title>rRNA introns, odd ribosomes, and small enigmatic genomes across a large radiation of phyla.</title>
        <authorList>
            <person name="Brown C.T."/>
            <person name="Hug L.A."/>
            <person name="Thomas B.C."/>
            <person name="Sharon I."/>
            <person name="Castelle C.J."/>
            <person name="Singh A."/>
            <person name="Wilkins M.J."/>
            <person name="Williams K.H."/>
            <person name="Banfield J.F."/>
        </authorList>
    </citation>
    <scope>NUCLEOTIDE SEQUENCE [LARGE SCALE GENOMIC DNA]</scope>
</reference>
<evidence type="ECO:0000256" key="6">
    <source>
        <dbReference type="ARBA" id="ARBA00035254"/>
    </source>
</evidence>
<evidence type="ECO:0000313" key="12">
    <source>
        <dbReference type="Proteomes" id="UP000034498"/>
    </source>
</evidence>
<dbReference type="GO" id="GO:0006412">
    <property type="term" value="P:translation"/>
    <property type="evidence" value="ECO:0007669"/>
    <property type="project" value="UniProtKB-UniRule"/>
</dbReference>
<evidence type="ECO:0000256" key="5">
    <source>
        <dbReference type="ARBA" id="ARBA00023274"/>
    </source>
</evidence>
<dbReference type="InterPro" id="IPR002942">
    <property type="entry name" value="S4_RNA-bd"/>
</dbReference>
<dbReference type="PANTHER" id="PTHR11831">
    <property type="entry name" value="30S 40S RIBOSOMAL PROTEIN"/>
    <property type="match status" value="1"/>
</dbReference>
<dbReference type="InterPro" id="IPR036986">
    <property type="entry name" value="S4_RNA-bd_sf"/>
</dbReference>
<organism evidence="11 12">
    <name type="scientific">Berkelbacteria bacterium GW2011_GWB1_38_5</name>
    <dbReference type="NCBI Taxonomy" id="1618336"/>
    <lineage>
        <taxon>Bacteria</taxon>
        <taxon>Candidatus Berkelbacteria</taxon>
    </lineage>
</organism>
<keyword evidence="3 7" id="KW-0694">RNA-binding</keyword>
<dbReference type="Pfam" id="PF01479">
    <property type="entry name" value="S4"/>
    <property type="match status" value="1"/>
</dbReference>
<name>A0A0G0K4L2_9BACT</name>
<dbReference type="GO" id="GO:0015935">
    <property type="term" value="C:small ribosomal subunit"/>
    <property type="evidence" value="ECO:0007669"/>
    <property type="project" value="InterPro"/>
</dbReference>
<feature type="region of interest" description="Disordered" evidence="8">
    <location>
        <begin position="32"/>
        <end position="54"/>
    </location>
</feature>
<dbReference type="Gene3D" id="1.10.1050.10">
    <property type="entry name" value="Ribosomal Protein S4 Delta 41, Chain A, domain 1"/>
    <property type="match status" value="1"/>
</dbReference>
<protein>
    <recommendedName>
        <fullName evidence="6 7">Small ribosomal subunit protein uS4</fullName>
    </recommendedName>
</protein>
<proteinExistence type="inferred from homology"/>
<comment type="subunit">
    <text evidence="7">Part of the 30S ribosomal subunit. Contacts protein S5. The interaction surface between S4 and S5 is involved in control of translational fidelity.</text>
</comment>
<dbReference type="EMBL" id="LBUX01000001">
    <property type="protein sequence ID" value="KKQ74633.1"/>
    <property type="molecule type" value="Genomic_DNA"/>
</dbReference>
<comment type="caution">
    <text evidence="11">The sequence shown here is derived from an EMBL/GenBank/DDBJ whole genome shotgun (WGS) entry which is preliminary data.</text>
</comment>
<keyword evidence="5 7" id="KW-0687">Ribonucleoprotein</keyword>
<evidence type="ECO:0000256" key="8">
    <source>
        <dbReference type="SAM" id="MobiDB-lite"/>
    </source>
</evidence>
<sequence length="196" mass="22814">MDKCSLCRKHGTKLFLKGVRCTSPKCAFTRRNYLPGDHGAKNQNPRKSEYGRQMQEKQKAKAEYGLREREFAKIFNNASKSREQTGEELLKLLELRFDNILYRLGWAVSRTQAKQLISHRKIMINDQPSNISSMVLKPHDKITPKKSDDIKVTKVTVPKWLKAEGKKTEALVDHVPLRTEIDTDLDEQLIIEFYRR</sequence>
<keyword evidence="2 7" id="KW-0699">rRNA-binding</keyword>
<dbReference type="AlphaFoldDB" id="A0A0G0K4L2"/>
<keyword evidence="4 7" id="KW-0689">Ribosomal protein</keyword>